<protein>
    <recommendedName>
        <fullName evidence="2">OmpA-like domain-containing protein</fullName>
    </recommendedName>
</protein>
<dbReference type="InterPro" id="IPR036737">
    <property type="entry name" value="OmpA-like_sf"/>
</dbReference>
<sequence>MAAKPALAPIIALPLVLSAPKVLLHADARCDFDEVDLEPAAKRDWDRDRVIGDAGGKRFRFVQVSGYTDSACSKYYTTRRARSVTNYLREPELQADRFIMTGFGKSNLLASGATEEGAH</sequence>
<keyword evidence="1" id="KW-0472">Membrane</keyword>
<dbReference type="PROSITE" id="PS51123">
    <property type="entry name" value="OMPA_2"/>
    <property type="match status" value="1"/>
</dbReference>
<dbReference type="Proteomes" id="UP000065521">
    <property type="component" value="Unassembled WGS sequence"/>
</dbReference>
<proteinExistence type="predicted"/>
<evidence type="ECO:0000259" key="2">
    <source>
        <dbReference type="PROSITE" id="PS51123"/>
    </source>
</evidence>
<reference evidence="3 4" key="1">
    <citation type="submission" date="2015-11" db="EMBL/GenBank/DDBJ databases">
        <title>Expanding the genomic diversity of Burkholderia species for the development of highly accurate diagnostics.</title>
        <authorList>
            <person name="Sahl J."/>
            <person name="Keim P."/>
            <person name="Wagner D."/>
        </authorList>
    </citation>
    <scope>NUCLEOTIDE SEQUENCE [LARGE SCALE GENOMIC DNA]</scope>
    <source>
        <strain evidence="3 4">RF32-BP4</strain>
    </source>
</reference>
<comment type="caution">
    <text evidence="3">The sequence shown here is derived from an EMBL/GenBank/DDBJ whole genome shotgun (WGS) entry which is preliminary data.</text>
</comment>
<dbReference type="EMBL" id="LOTN01000059">
    <property type="protein sequence ID" value="KUZ83856.1"/>
    <property type="molecule type" value="Genomic_DNA"/>
</dbReference>
<dbReference type="InterPro" id="IPR006665">
    <property type="entry name" value="OmpA-like"/>
</dbReference>
<dbReference type="SUPFAM" id="SSF103088">
    <property type="entry name" value="OmpA-like"/>
    <property type="match status" value="1"/>
</dbReference>
<dbReference type="AlphaFoldDB" id="A0A102KAG7"/>
<feature type="domain" description="OmpA-like" evidence="2">
    <location>
        <begin position="17"/>
        <end position="119"/>
    </location>
</feature>
<organism evidence="3 4">
    <name type="scientific">Burkholderia ubonensis</name>
    <dbReference type="NCBI Taxonomy" id="101571"/>
    <lineage>
        <taxon>Bacteria</taxon>
        <taxon>Pseudomonadati</taxon>
        <taxon>Pseudomonadota</taxon>
        <taxon>Betaproteobacteria</taxon>
        <taxon>Burkholderiales</taxon>
        <taxon>Burkholderiaceae</taxon>
        <taxon>Burkholderia</taxon>
        <taxon>Burkholderia cepacia complex</taxon>
    </lineage>
</organism>
<dbReference type="Gene3D" id="3.30.1330.60">
    <property type="entry name" value="OmpA-like domain"/>
    <property type="match status" value="1"/>
</dbReference>
<dbReference type="RefSeq" id="WP_059636565.1">
    <property type="nucleotide sequence ID" value="NZ_LOTK01000039.1"/>
</dbReference>
<evidence type="ECO:0000313" key="3">
    <source>
        <dbReference type="EMBL" id="KUZ83856.1"/>
    </source>
</evidence>
<gene>
    <name evidence="3" type="ORF">WI38_26595</name>
</gene>
<dbReference type="Pfam" id="PF00691">
    <property type="entry name" value="OmpA"/>
    <property type="match status" value="1"/>
</dbReference>
<evidence type="ECO:0000256" key="1">
    <source>
        <dbReference type="PROSITE-ProRule" id="PRU00473"/>
    </source>
</evidence>
<evidence type="ECO:0000313" key="4">
    <source>
        <dbReference type="Proteomes" id="UP000065521"/>
    </source>
</evidence>
<accession>A0A102KAG7</accession>
<dbReference type="GO" id="GO:0016020">
    <property type="term" value="C:membrane"/>
    <property type="evidence" value="ECO:0007669"/>
    <property type="project" value="UniProtKB-UniRule"/>
</dbReference>
<name>A0A102KAG7_9BURK</name>